<dbReference type="GO" id="GO:0004197">
    <property type="term" value="F:cysteine-type endopeptidase activity"/>
    <property type="evidence" value="ECO:0007669"/>
    <property type="project" value="InterPro"/>
</dbReference>
<dbReference type="PROSITE" id="PS51192">
    <property type="entry name" value="HELICASE_ATP_BIND_1"/>
    <property type="match status" value="1"/>
</dbReference>
<dbReference type="GO" id="GO:0004386">
    <property type="term" value="F:helicase activity"/>
    <property type="evidence" value="ECO:0007669"/>
    <property type="project" value="UniProtKB-KW"/>
</dbReference>
<evidence type="ECO:0000256" key="10">
    <source>
        <dbReference type="ARBA" id="ARBA00022497"/>
    </source>
</evidence>
<dbReference type="PROSITE" id="PS50507">
    <property type="entry name" value="RDRP_SSRNA_POS"/>
    <property type="match status" value="1"/>
</dbReference>
<evidence type="ECO:0000259" key="35">
    <source>
        <dbReference type="PROSITE" id="PS50507"/>
    </source>
</evidence>
<sequence>MAAVTSSIFFGSFECKLPTFIANSKTVKTEKPKAIKVDPFAELDAMLATRLEKQSYATIRRMKNGTLCYKYKNEKQMATIKKREAARKAEIKSFMEAPPYIVSKLTIAGGGKPSELEPTKRIKRIHTTPSTKIRKSFKKTIVTEHELNKLIRSVKQAMAAKCGSIEIIDKKLTHLSYRNKAGKQRALVTTAHMKGINKQVDFKCEPWVSSVIYTLAKTRNWADVIHVSQLQKGDSGTVLNSNVIRGTYGRFSNGMFIVRGVYEGKVFDARSKLTRTTMLRMQQFSNAENFWKGIDGNWARFRYSTQHTCTPDIPVVECGKMAALVTHSIIPCFKITCGNCARLYAELPTEDLLSMLFQHTSDGLERLKECEGKFPHVKRLLGLLNSFAKPTGAKLEIFNDIYKTIGERQHAPFKQLNVLNGFLLRGKMNTAENWEEAQTSLLELSRFQRNRTDNIKKGDITSFRNKLSSKANWNFYLSCDNQLDKNANFLWGQREYHAKRFFSNFFEEVDPSKGYGAYEIRKNPNGVRKLAIGNLIVPLDLSEFRLKMKGDFIKQPDISKQCVSLKDGNYVYPCCCTTLDDGTAVESTLYPPTKKHMVIGNSGEQKYVDLPKGDSEMLYIAKQGYCYINIYLAMLINVNEEDAKDFTKKVRDMCVPKLGEWPSLMDVATTCAQLRIFYPDVHDAELPRILVDHNTQTCHVVDSYGSMTTGFHILKAATVSQLILFANDELESDIKHYRVGGVPNDASNLSDGGRPFGSGGAMFSEFHATKVLIRGIFRPKVMQQLLIDEPYILLMSMLSPGILLAMYNNGSFEIAVKLWINEKQSLAMIATMLSALATKVSVSDTLLAQRKIMDAAAGDLLEATCDGFQLHMTYLTAITLLQRVKERADSDHSLISGGFLNYESDVVHLMEKNYLDLLEEAWRDLRWHEKLSAIWHSQKARKFIVKPLLPTGSADLKGMYDISPRACFGKSLNALQKKRDDFAARCRQYVNDKTMSISTFFISRVVRRLPSLVTFANTLFITSLFVSIVSILQSIILEHRMYKQQVLQMKLESDERVCIELYASLQAKLGRTFTWEEFIEYLQTVNPNIVAFAEAQMAQHIVEHQQSTTGVKNLEQVVAFITLVMMVFDSERSDCVFKTLNKLKGVVSTLDYGVRHQSLDDFVENFDERNQTVDFELDDDIAQNQNALDIKFTDWWDKQVQSGFTIPHYRTEGYFIEFTRATAAQVASDIAQSEHLDFLIRGAVGSGKSTGLPTQLSQTGTVLLLEPTRPLAENVFKQLSSSPFFQKPTLRMRGSSVFGSSPISIMTSGFALHYFAHNRTQLASYDYVIIDECHVMDSSAMAFRGLLSLHHKACKVLKVSATPPGREVEFTTQYPVKLVIEDNLSFKSFVEAQGTGSNADMIKHGHNILVYVASYNEVDSLSKMLTDKNMMVTKVDGRTMKHGSLEIVTRGTQEKAHFIVATNIIENGVTLDIDVVVDFGVKVSPFLDIDNRSVAYNKVSVSYGERIQRLGRVGRVKPGVALRIGHTEKGLIEIPSMIATEAALACFAYNLPVMSSNVSTSIISNCTVRQVKTMHQFELSPFFVYNFVAHDGTMHPEIHKILNKYKLRDSITPLCEQSVPYRASSSWLTVSEYERMGIVFDLPQQTKIAFHIRDVPPKLHESLWNTVEKFKDVSIFPSIRSASISKIAYTLSTDLFAIPRTLIFVDRLIEEERTKQSQFRSYIDSGCSSMFSILNLTNTLRSKYAKDYTTENIQKLERVRNQLKEFHNLGGSADEHNLIKRFESLQYVHHQSKDALSKDLKLKGIWNKSLIVKDVLVAGAVAIGGVYLLYSWFTNSMQSVSHQGKTKAKRIQALKFRRARDKRAGFELDNNDDTIEEFFGSAYREKGKKKGTTVGMGKSNRRFINMYGFEPGEFSYIQFVDPLTGAQIEENVYADILDVQERFGDIRRKLIEEDELDPQLTYTNTAIHAYLRKDWSNKALKVDLLPHNPLKICDKTNGIAKFPERKGELRQTGGAVEVDVEDIPKVKVEHESKSLMRGLRDYNPIAQTVCRLKAKTEHGVSEMFGIGFGAYIITNHHFLKSFNGTLEVRSHHGIFKVTNMMSLQVKPITGRDIVIIKMPKDFPVFPQRIHFRAPNRNERICLVGTNFQEKSVSSTVTETSATYAVPRSTFWKHWIATDDGHCGLPVVSTLDGNIIGLHSLANNSTSENYYAAFDEEFEPKYLRNAEHGEWVKNWRYNPDTVVWGSLELKQSTPSGLFKTTKIIEDLMNHNTVREQSKSSTWMFDALKDGLQAVGYMKNQLVTKHVVKGECRHFKEFLTIDQEASDYFRPLMDAYGKSLLNREAYIKDIMKYSEPIEIGVVDCDAFEEATARVILYLQMKGFRQCSFITDEQEIFKALNMKAAVGAMYGGKKKEYFENFSDEDKEAIVMQSCLRLYKGQIGVWNGSLKAELRCKEKILANKTRTFTAAPLDTLLGGKVCVDDFNNQFYSKNIECCWTVGMTKFYGGWNRLLRSLPDGWIYCDADGSRFDSSLTPYLINAVLSIRSTYMEDWDIGLQMLKNLYTEIIYTPIATPDGTIVKKFRGNNSGQPSTVVDNSLMVVLAMHYAFVRENITFDDIDNCCKFFVNGDDLLIAINPEKEHMLDKFASHFSNLGLNYDFSSRTRNKEELWFMSHRGLEIEGMYIPKLEEERVVSILQWDRAELPEHRLEAICAAMIEAWGYPELIHQIRRFYSWLLEQQPFATLAQEGKAPYIASMALRRLYMDRMVDEDELHEFTKLFCDLDEEFECGCYEVHHQVDETLDAGKDKAKENKDKQVSNPATGGLAKAKDVNAGASGTHTVPRIKAITSKMRMPKSKGAVALNLNHLLEYTPQQVDISNTRATQAQFDTWYEAVRTAYDISETEMPTVMNGLMVWCIENGTSPNINGVWVMMEGQEQIEFPLKPIIENAKPTFRQIMAHFSDVAEAYIEMRNKKEPYMPRYGLVRNLRDMSLARYAFDFYEVTSHTSVRAREAHIQMKAAALKSSQTRMFGLDGGIGTQTENTERHTTEDVSPNMHTLLGVRNM</sequence>
<dbReference type="InterPro" id="IPR002540">
    <property type="entry name" value="Pept_S30_P1_potyvir"/>
</dbReference>
<evidence type="ECO:0000256" key="24">
    <source>
        <dbReference type="ARBA" id="ARBA00022840"/>
    </source>
</evidence>
<dbReference type="InterPro" id="IPR014001">
    <property type="entry name" value="Helicase_ATP-bd"/>
</dbReference>
<evidence type="ECO:0000259" key="37">
    <source>
        <dbReference type="PROSITE" id="PS51194"/>
    </source>
</evidence>
<evidence type="ECO:0000256" key="22">
    <source>
        <dbReference type="ARBA" id="ARBA00022806"/>
    </source>
</evidence>
<keyword evidence="14" id="KW-1048">Host nucleus</keyword>
<evidence type="ECO:0000256" key="7">
    <source>
        <dbReference type="ARBA" id="ARBA00022463"/>
    </source>
</evidence>
<dbReference type="InterPro" id="IPR043504">
    <property type="entry name" value="Peptidase_S1_PA_chymotrypsin"/>
</dbReference>
<keyword evidence="8" id="KW-0696">RNA-directed RNA polymerase</keyword>
<dbReference type="Pfam" id="PF00271">
    <property type="entry name" value="Helicase_C"/>
    <property type="match status" value="1"/>
</dbReference>
<dbReference type="GO" id="GO:0005524">
    <property type="term" value="F:ATP binding"/>
    <property type="evidence" value="ECO:0007669"/>
    <property type="project" value="UniProtKB-KW"/>
</dbReference>
<dbReference type="InterPro" id="IPR042308">
    <property type="entry name" value="HC_PRO_CPD_sf"/>
</dbReference>
<feature type="region of interest" description="Disordered" evidence="34">
    <location>
        <begin position="2802"/>
        <end position="2824"/>
    </location>
</feature>
<evidence type="ECO:0000256" key="19">
    <source>
        <dbReference type="ARBA" id="ARBA00022695"/>
    </source>
</evidence>
<dbReference type="InterPro" id="IPR011545">
    <property type="entry name" value="DEAD/DEAH_box_helicase_dom"/>
</dbReference>
<dbReference type="Pfam" id="PF00767">
    <property type="entry name" value="Poty_coat"/>
    <property type="match status" value="1"/>
</dbReference>
<keyword evidence="19" id="KW-0548">Nucleotidyltransferase</keyword>
<dbReference type="InterPro" id="IPR043502">
    <property type="entry name" value="DNA/RNA_pol_sf"/>
</dbReference>
<evidence type="ECO:0000259" key="38">
    <source>
        <dbReference type="PROSITE" id="PS51436"/>
    </source>
</evidence>
<dbReference type="GO" id="GO:0006508">
    <property type="term" value="P:proteolysis"/>
    <property type="evidence" value="ECO:0007669"/>
    <property type="project" value="UniProtKB-KW"/>
</dbReference>
<evidence type="ECO:0000256" key="11">
    <source>
        <dbReference type="ARBA" id="ARBA00022520"/>
    </source>
</evidence>
<dbReference type="InterPro" id="IPR043128">
    <property type="entry name" value="Rev_trsase/Diguanyl_cyclase"/>
</dbReference>
<evidence type="ECO:0000256" key="3">
    <source>
        <dbReference type="ARBA" id="ARBA00004147"/>
    </source>
</evidence>
<dbReference type="GO" id="GO:0003968">
    <property type="term" value="F:RNA-directed RNA polymerase activity"/>
    <property type="evidence" value="ECO:0007669"/>
    <property type="project" value="UniProtKB-KW"/>
</dbReference>
<proteinExistence type="inferred from homology"/>
<dbReference type="SUPFAM" id="SSF56672">
    <property type="entry name" value="DNA/RNA polymerases"/>
    <property type="match status" value="1"/>
</dbReference>
<keyword evidence="25" id="KW-0946">Virion</keyword>
<evidence type="ECO:0000256" key="17">
    <source>
        <dbReference type="ARBA" id="ARBA00022670"/>
    </source>
</evidence>
<name>V5SJ46_9POTV</name>
<keyword evidence="7" id="KW-0941">Suppressor of RNA silencing</keyword>
<evidence type="ECO:0000256" key="1">
    <source>
        <dbReference type="ARBA" id="ARBA00000785"/>
    </source>
</evidence>
<dbReference type="GO" id="GO:0052170">
    <property type="term" value="P:symbiont-mediated suppression of host innate immune response"/>
    <property type="evidence" value="ECO:0007669"/>
    <property type="project" value="UniProtKB-KW"/>
</dbReference>
<keyword evidence="10" id="KW-1139">Helical capsid protein</keyword>
<dbReference type="RefSeq" id="YP_008877631.1">
    <property type="nucleotide sequence ID" value="NC_023014.1"/>
</dbReference>
<dbReference type="KEGG" id="vg:17829507"/>
<organism evidence="41 42">
    <name type="scientific">Bidens mosaic virus</name>
    <dbReference type="NCBI Taxonomy" id="320856"/>
    <lineage>
        <taxon>Viruses</taxon>
        <taxon>Riboviria</taxon>
        <taxon>Orthornavirae</taxon>
        <taxon>Pisuviricota</taxon>
        <taxon>Stelpaviricetes</taxon>
        <taxon>Patatavirales</taxon>
        <taxon>Potyviridae</taxon>
        <taxon>Potyvirus</taxon>
        <taxon>Potyvirus bidensia</taxon>
    </lineage>
</organism>
<dbReference type="PANTHER" id="PTHR43519">
    <property type="entry name" value="ATP-DEPENDENT RNA HELICASE HRPB"/>
    <property type="match status" value="1"/>
</dbReference>
<evidence type="ECO:0000256" key="25">
    <source>
        <dbReference type="ARBA" id="ARBA00022844"/>
    </source>
</evidence>
<dbReference type="InterPro" id="IPR001730">
    <property type="entry name" value="Potyv_NIa-pro_dom"/>
</dbReference>
<keyword evidence="26" id="KW-0693">Viral RNA replication</keyword>
<dbReference type="Proteomes" id="UP000203601">
    <property type="component" value="Segment"/>
</dbReference>
<feature type="domain" description="Peptidase S30" evidence="40">
    <location>
        <begin position="141"/>
        <end position="284"/>
    </location>
</feature>
<dbReference type="Pfam" id="PF00863">
    <property type="entry name" value="Peptidase_C4"/>
    <property type="match status" value="1"/>
</dbReference>
<comment type="function">
    <text evidence="29">Has helicase activity. It may be involved in replication.</text>
</comment>
<evidence type="ECO:0000259" key="39">
    <source>
        <dbReference type="PROSITE" id="PS51744"/>
    </source>
</evidence>
<dbReference type="PRINTS" id="PR00966">
    <property type="entry name" value="NIAPOTYPTASE"/>
</dbReference>
<comment type="function">
    <text evidence="28">Involved in aphid transmission, cell-to-cell and systemis movement, encapsidation of the viral RNA and in the regulation of viral RNA amplification.</text>
</comment>
<evidence type="ECO:0000256" key="13">
    <source>
        <dbReference type="ARBA" id="ARBA00022561"/>
    </source>
</evidence>
<evidence type="ECO:0000256" key="12">
    <source>
        <dbReference type="ARBA" id="ARBA00022553"/>
    </source>
</evidence>
<dbReference type="GeneID" id="17829507"/>
<accession>V5SJ46</accession>
<dbReference type="InterPro" id="IPR001456">
    <property type="entry name" value="HC-pro"/>
</dbReference>
<dbReference type="SMART" id="SM00490">
    <property type="entry name" value="HELICc"/>
    <property type="match status" value="1"/>
</dbReference>
<feature type="domain" description="RdRp catalytic" evidence="35">
    <location>
        <begin position="2517"/>
        <end position="2641"/>
    </location>
</feature>
<evidence type="ECO:0000256" key="18">
    <source>
        <dbReference type="ARBA" id="ARBA00022679"/>
    </source>
</evidence>
<dbReference type="InterPro" id="IPR009003">
    <property type="entry name" value="Peptidase_S1_PA"/>
</dbReference>
<dbReference type="PROSITE" id="PS51744">
    <property type="entry name" value="HC_PRO_CPD"/>
    <property type="match status" value="1"/>
</dbReference>
<dbReference type="PROSITE" id="PS51436">
    <property type="entry name" value="POTYVIRUS_NIA_PRO"/>
    <property type="match status" value="1"/>
</dbReference>
<evidence type="ECO:0000259" key="40">
    <source>
        <dbReference type="PROSITE" id="PS51871"/>
    </source>
</evidence>
<dbReference type="GO" id="GO:0019029">
    <property type="term" value="C:helical viral capsid"/>
    <property type="evidence" value="ECO:0007669"/>
    <property type="project" value="UniProtKB-KW"/>
</dbReference>
<comment type="subcellular location">
    <subcellularLocation>
        <location evidence="30">Host cytoplasmic vesicle</location>
    </subcellularLocation>
    <subcellularLocation>
        <location evidence="3">Host nucleus</location>
    </subcellularLocation>
    <subcellularLocation>
        <location evidence="4">Virion</location>
    </subcellularLocation>
</comment>
<dbReference type="SMART" id="SM00487">
    <property type="entry name" value="DEXDc"/>
    <property type="match status" value="1"/>
</dbReference>
<evidence type="ECO:0000259" key="36">
    <source>
        <dbReference type="PROSITE" id="PS51192"/>
    </source>
</evidence>
<comment type="function">
    <text evidence="31">Mediates the cap-independent, EIF4E-dependent translation of viral genomic RNAs. Binds to the cap-binding site of host EIF4E and thus interferes with the host EIF4E-dependent mRNA export and translation. VPg-RNA directly binds EIF4E and is a template for transcription. Also forms trimeric complexes with EIF4E-EIF4G, which are templates for translation.</text>
</comment>
<dbReference type="GO" id="GO:0006351">
    <property type="term" value="P:DNA-templated transcription"/>
    <property type="evidence" value="ECO:0007669"/>
    <property type="project" value="InterPro"/>
</dbReference>
<evidence type="ECO:0000256" key="15">
    <source>
        <dbReference type="ARBA" id="ARBA00022581"/>
    </source>
</evidence>
<evidence type="ECO:0000256" key="27">
    <source>
        <dbReference type="ARBA" id="ARBA00023280"/>
    </source>
</evidence>
<keyword evidence="21" id="KW-0378">Hydrolase</keyword>
<evidence type="ECO:0000256" key="9">
    <source>
        <dbReference type="ARBA" id="ARBA00022488"/>
    </source>
</evidence>
<dbReference type="Gene3D" id="3.90.70.150">
    <property type="entry name" value="Helper component proteinase"/>
    <property type="match status" value="1"/>
</dbReference>
<comment type="catalytic activity">
    <reaction evidence="1">
        <text>Hydrolyzes glutaminyl bonds, and activity is further restricted by preferences for the amino acids in P6 - P1' that vary with the species of potyvirus, e.g. Glu-Xaa-Xaa-Tyr-Xaa-Gln-|-(Ser or Gly) for the enzyme from tobacco etch virus. The natural substrate is the viral polyprotein, but other proteins and oligopeptides containing the appropriate consensus sequence are also cleaved.</text>
        <dbReference type="EC" id="3.4.22.44"/>
    </reaction>
</comment>
<dbReference type="Pfam" id="PF00270">
    <property type="entry name" value="DEAD"/>
    <property type="match status" value="1"/>
</dbReference>
<dbReference type="InterPro" id="IPR001205">
    <property type="entry name" value="RNA-dir_pol_C"/>
</dbReference>
<evidence type="ECO:0000256" key="16">
    <source>
        <dbReference type="ARBA" id="ARBA00022632"/>
    </source>
</evidence>
<dbReference type="Pfam" id="PF13608">
    <property type="entry name" value="Potyvirid-P3"/>
    <property type="match status" value="1"/>
</dbReference>
<keyword evidence="27" id="KW-0899">Viral immunoevasion</keyword>
<dbReference type="PANTHER" id="PTHR43519:SF1">
    <property type="entry name" value="ATP-DEPENDENT RNA HELICASE HRPB"/>
    <property type="match status" value="1"/>
</dbReference>
<dbReference type="PROSITE" id="PS51871">
    <property type="entry name" value="PV_P1_PRO"/>
    <property type="match status" value="1"/>
</dbReference>
<keyword evidence="42" id="KW-1185">Reference proteome</keyword>
<feature type="active site" description="For helper component proteinase activity" evidence="32">
    <location>
        <position position="699"/>
    </location>
</feature>
<dbReference type="SUPFAM" id="SSF50494">
    <property type="entry name" value="Trypsin-like serine proteases"/>
    <property type="match status" value="1"/>
</dbReference>
<feature type="domain" description="Peptidase C6" evidence="39">
    <location>
        <begin position="618"/>
        <end position="740"/>
    </location>
</feature>
<dbReference type="EMBL" id="KF649336">
    <property type="protein sequence ID" value="AHB50526.1"/>
    <property type="molecule type" value="Genomic_RNA"/>
</dbReference>
<dbReference type="InterPro" id="IPR007094">
    <property type="entry name" value="RNA-dir_pol_PSvirus"/>
</dbReference>
<protein>
    <recommendedName>
        <fullName evidence="6">Genome polyprotein</fullName>
    </recommendedName>
</protein>
<keyword evidence="16" id="KW-1090">Inhibition of host innate immune response by virus</keyword>
<keyword evidence="17" id="KW-0645">Protease</keyword>
<evidence type="ECO:0000256" key="5">
    <source>
        <dbReference type="ARBA" id="ARBA00006064"/>
    </source>
</evidence>
<evidence type="ECO:0000256" key="8">
    <source>
        <dbReference type="ARBA" id="ARBA00022484"/>
    </source>
</evidence>
<dbReference type="InterPro" id="IPR039560">
    <property type="entry name" value="Potyvirid-P3"/>
</dbReference>
<keyword evidence="11" id="KW-0191">Covalent protein-RNA linkage</keyword>
<evidence type="ECO:0000256" key="33">
    <source>
        <dbReference type="RuleBase" id="RU003351"/>
    </source>
</evidence>
<dbReference type="Pfam" id="PF08440">
    <property type="entry name" value="Poty_PP"/>
    <property type="match status" value="1"/>
</dbReference>
<dbReference type="SUPFAM" id="SSF52540">
    <property type="entry name" value="P-loop containing nucleoside triphosphate hydrolases"/>
    <property type="match status" value="2"/>
</dbReference>
<dbReference type="InterPro" id="IPR027417">
    <property type="entry name" value="P-loop_NTPase"/>
</dbReference>
<evidence type="ECO:0000256" key="29">
    <source>
        <dbReference type="ARBA" id="ARBA00029422"/>
    </source>
</evidence>
<feature type="domain" description="Helicase C-terminal" evidence="37">
    <location>
        <begin position="1396"/>
        <end position="1559"/>
    </location>
</feature>
<evidence type="ECO:0000313" key="42">
    <source>
        <dbReference type="Proteomes" id="UP000203601"/>
    </source>
</evidence>
<dbReference type="GO" id="GO:0044161">
    <property type="term" value="C:host cell cytoplasmic vesicle"/>
    <property type="evidence" value="ECO:0007669"/>
    <property type="project" value="UniProtKB-SubCell"/>
</dbReference>
<evidence type="ECO:0000256" key="32">
    <source>
        <dbReference type="PROSITE-ProRule" id="PRU01080"/>
    </source>
</evidence>
<evidence type="ECO:0000256" key="31">
    <source>
        <dbReference type="ARBA" id="ARBA00045403"/>
    </source>
</evidence>
<evidence type="ECO:0000256" key="34">
    <source>
        <dbReference type="SAM" id="MobiDB-lite"/>
    </source>
</evidence>
<keyword evidence="9" id="KW-1036">Host cytoplasmic vesicle</keyword>
<feature type="compositionally biased region" description="Basic and acidic residues" evidence="34">
    <location>
        <begin position="2802"/>
        <end position="2813"/>
    </location>
</feature>
<evidence type="ECO:0000256" key="23">
    <source>
        <dbReference type="ARBA" id="ARBA00022807"/>
    </source>
</evidence>
<dbReference type="Gene3D" id="3.30.70.270">
    <property type="match status" value="1"/>
</dbReference>
<evidence type="ECO:0000256" key="4">
    <source>
        <dbReference type="ARBA" id="ARBA00004328"/>
    </source>
</evidence>
<dbReference type="InterPro" id="IPR013648">
    <property type="entry name" value="PP_Potyviridae"/>
</dbReference>
<dbReference type="Pfam" id="PF00680">
    <property type="entry name" value="RdRP_1"/>
    <property type="match status" value="1"/>
</dbReference>
<evidence type="ECO:0000256" key="30">
    <source>
        <dbReference type="ARBA" id="ARBA00034108"/>
    </source>
</evidence>
<dbReference type="Pfam" id="PF01577">
    <property type="entry name" value="Peptidase_S30"/>
    <property type="match status" value="1"/>
</dbReference>
<dbReference type="InterPro" id="IPR001592">
    <property type="entry name" value="Poty_coat"/>
</dbReference>
<evidence type="ECO:0000313" key="41">
    <source>
        <dbReference type="EMBL" id="AHB50526.1"/>
    </source>
</evidence>
<dbReference type="GO" id="GO:0003723">
    <property type="term" value="F:RNA binding"/>
    <property type="evidence" value="ECO:0007669"/>
    <property type="project" value="InterPro"/>
</dbReference>
<keyword evidence="15" id="KW-0945">Host-virus interaction</keyword>
<keyword evidence="18" id="KW-0808">Transferase</keyword>
<evidence type="ECO:0000256" key="20">
    <source>
        <dbReference type="ARBA" id="ARBA00022741"/>
    </source>
</evidence>
<feature type="active site" description="For helper component proteinase activity" evidence="32">
    <location>
        <position position="626"/>
    </location>
</feature>
<evidence type="ECO:0000256" key="6">
    <source>
        <dbReference type="ARBA" id="ARBA00020107"/>
    </source>
</evidence>
<comment type="similarity">
    <text evidence="5 33">Belongs to the potyviridae genome polyprotein family.</text>
</comment>
<evidence type="ECO:0000256" key="14">
    <source>
        <dbReference type="ARBA" id="ARBA00022562"/>
    </source>
</evidence>
<keyword evidence="24" id="KW-0067">ATP-binding</keyword>
<keyword evidence="23" id="KW-0788">Thiol protease</keyword>
<evidence type="ECO:0000256" key="2">
    <source>
        <dbReference type="ARBA" id="ARBA00001848"/>
    </source>
</evidence>
<dbReference type="InterPro" id="IPR001650">
    <property type="entry name" value="Helicase_C-like"/>
</dbReference>
<dbReference type="PROSITE" id="PS51194">
    <property type="entry name" value="HELICASE_CTER"/>
    <property type="match status" value="1"/>
</dbReference>
<reference evidence="41 42" key="1">
    <citation type="journal article" date="2014" name="Arch. Virol.">
        <title>Biological and molecular characterisation of Bidens mosaic virus supports its assignment as a member of a distinct species in the genus Potyvirus.</title>
        <authorList>
            <person name="Sanches M.M."/>
            <person name="De Marchi B.R."/>
            <person name="Spadotti D.M."/>
            <person name="Nozaki D.N."/>
            <person name="Pavan M.A."/>
            <person name="Krause-Sakate R."/>
        </authorList>
    </citation>
    <scope>NUCLEOTIDE SEQUENCE [LARGE SCALE GENOMIC DNA]</scope>
    <source>
        <strain evidence="41">SP01</strain>
    </source>
</reference>
<evidence type="ECO:0000256" key="21">
    <source>
        <dbReference type="ARBA" id="ARBA00022801"/>
    </source>
</evidence>
<keyword evidence="12" id="KW-0597">Phosphoprotein</keyword>
<dbReference type="InterPro" id="IPR031159">
    <property type="entry name" value="HC_PRO_CPD_dom"/>
</dbReference>
<dbReference type="Gene3D" id="3.40.50.300">
    <property type="entry name" value="P-loop containing nucleotide triphosphate hydrolases"/>
    <property type="match status" value="2"/>
</dbReference>
<evidence type="ECO:0000256" key="26">
    <source>
        <dbReference type="ARBA" id="ARBA00022953"/>
    </source>
</evidence>
<dbReference type="GO" id="GO:0042025">
    <property type="term" value="C:host cell nucleus"/>
    <property type="evidence" value="ECO:0007669"/>
    <property type="project" value="UniProtKB-SubCell"/>
</dbReference>
<dbReference type="GO" id="GO:0016818">
    <property type="term" value="F:hydrolase activity, acting on acid anhydrides, in phosphorus-containing anhydrides"/>
    <property type="evidence" value="ECO:0007669"/>
    <property type="project" value="InterPro"/>
</dbReference>
<keyword evidence="22" id="KW-0347">Helicase</keyword>
<keyword evidence="20" id="KW-0547">Nucleotide-binding</keyword>
<dbReference type="GO" id="GO:0005198">
    <property type="term" value="F:structural molecule activity"/>
    <property type="evidence" value="ECO:0007669"/>
    <property type="project" value="InterPro"/>
</dbReference>
<dbReference type="Gene3D" id="2.40.10.10">
    <property type="entry name" value="Trypsin-like serine proteases"/>
    <property type="match status" value="2"/>
</dbReference>
<dbReference type="GO" id="GO:0039694">
    <property type="term" value="P:viral RNA genome replication"/>
    <property type="evidence" value="ECO:0007669"/>
    <property type="project" value="InterPro"/>
</dbReference>
<feature type="domain" description="Helicase ATP-binding" evidence="36">
    <location>
        <begin position="1229"/>
        <end position="1381"/>
    </location>
</feature>
<evidence type="ECO:0000256" key="28">
    <source>
        <dbReference type="ARBA" id="ARBA00029405"/>
    </source>
</evidence>
<feature type="domain" description="Peptidase C4" evidence="38">
    <location>
        <begin position="2032"/>
        <end position="2250"/>
    </location>
</feature>
<dbReference type="CDD" id="cd23175">
    <property type="entry name" value="ps-ssRNAv_Potyviridae_RdRp"/>
    <property type="match status" value="1"/>
</dbReference>
<keyword evidence="13" id="KW-0167">Capsid protein</keyword>
<dbReference type="Pfam" id="PF00851">
    <property type="entry name" value="Peptidase_C6"/>
    <property type="match status" value="1"/>
</dbReference>
<comment type="catalytic activity">
    <reaction evidence="2">
        <text>Hydrolyzes a Gly-|-Gly bond at its own C-terminus, commonly in the sequence -Tyr-Xaa-Val-Gly-|-Gly, in the processing of the potyviral polyprotein.</text>
        <dbReference type="EC" id="3.4.22.45"/>
    </reaction>
</comment>